<dbReference type="OrthoDB" id="1094867at2"/>
<sequence length="333" mass="35731">MRLLLCCVLFITALGAAQAEGVGRIAQGRLAIDGPEGQGTAALQLSADWSQPHPEILRAVIIVHGKLRNAMTYFESGLQAARAAGAQPSTLLIAPQFLATPDVARHHLPDTLLRWTPRGWMGGLPARGPAPLSSFAVFDAILARLADRTRLPNLREVVIAGHSGGGQVVQRYTVLGQGGQALADAGIALRYVVANPSSYAYFSADRPRTVDAKSCPGFDTWKYGMRDLPPYAGHADAAALEQRYAQRRVTYLLGEKDTDPNHPALDKGCEAQAQGPFRLARGRNYFQYLRTRHPQGLAQQVVSVPGVGHSGKGMFNSPQGRAALFGEPAQPGR</sequence>
<keyword evidence="1" id="KW-0732">Signal</keyword>
<dbReference type="AlphaFoldDB" id="A0A157SML6"/>
<evidence type="ECO:0000313" key="3">
    <source>
        <dbReference type="Proteomes" id="UP000076848"/>
    </source>
</evidence>
<dbReference type="PANTHER" id="PTHR35560">
    <property type="entry name" value="BLL0132 PROTEIN"/>
    <property type="match status" value="1"/>
</dbReference>
<evidence type="ECO:0000256" key="1">
    <source>
        <dbReference type="SAM" id="SignalP"/>
    </source>
</evidence>
<dbReference type="Proteomes" id="UP000076848">
    <property type="component" value="Unassembled WGS sequence"/>
</dbReference>
<dbReference type="Gene3D" id="3.40.50.1820">
    <property type="entry name" value="alpha/beta hydrolase"/>
    <property type="match status" value="1"/>
</dbReference>
<keyword evidence="3" id="KW-1185">Reference proteome</keyword>
<feature type="signal peptide" evidence="1">
    <location>
        <begin position="1"/>
        <end position="19"/>
    </location>
</feature>
<protein>
    <submittedName>
        <fullName evidence="2">Poly(Aspartic acid) Hydrolase</fullName>
    </submittedName>
</protein>
<reference evidence="2 3" key="1">
    <citation type="submission" date="2016-04" db="EMBL/GenBank/DDBJ databases">
        <authorList>
            <consortium name="Pathogen Informatics"/>
        </authorList>
    </citation>
    <scope>NUCLEOTIDE SEQUENCE [LARGE SCALE GENOMIC DNA]</scope>
    <source>
        <strain evidence="2 3">H050680373</strain>
    </source>
</reference>
<organism evidence="2 3">
    <name type="scientific">Bordetella ansorpii</name>
    <dbReference type="NCBI Taxonomy" id="288768"/>
    <lineage>
        <taxon>Bacteria</taxon>
        <taxon>Pseudomonadati</taxon>
        <taxon>Pseudomonadota</taxon>
        <taxon>Betaproteobacteria</taxon>
        <taxon>Burkholderiales</taxon>
        <taxon>Alcaligenaceae</taxon>
        <taxon>Bordetella</taxon>
    </lineage>
</organism>
<keyword evidence="2" id="KW-0378">Hydrolase</keyword>
<name>A0A157SML6_9BORD</name>
<proteinExistence type="predicted"/>
<dbReference type="PANTHER" id="PTHR35560:SF3">
    <property type="entry name" value="PEPTIDASE S9 PROLYL OLIGOPEPTIDASE CATALYTIC DOMAIN-CONTAINING PROTEIN"/>
    <property type="match status" value="1"/>
</dbReference>
<dbReference type="InterPro" id="IPR029058">
    <property type="entry name" value="AB_hydrolase_fold"/>
</dbReference>
<feature type="chain" id="PRO_5007616390" evidence="1">
    <location>
        <begin position="20"/>
        <end position="333"/>
    </location>
</feature>
<dbReference type="EMBL" id="FKIF01000007">
    <property type="protein sequence ID" value="SAI71531.1"/>
    <property type="molecule type" value="Genomic_DNA"/>
</dbReference>
<dbReference type="SUPFAM" id="SSF53474">
    <property type="entry name" value="alpha/beta-Hydrolases"/>
    <property type="match status" value="1"/>
</dbReference>
<dbReference type="STRING" id="288768.SAMEA3906486_03594"/>
<accession>A0A157SML6</accession>
<gene>
    <name evidence="2" type="ORF">SAMEA3906486_03594</name>
</gene>
<evidence type="ECO:0000313" key="2">
    <source>
        <dbReference type="EMBL" id="SAI71531.1"/>
    </source>
</evidence>
<dbReference type="RefSeq" id="WP_066129989.1">
    <property type="nucleotide sequence ID" value="NZ_FKIF01000007.1"/>
</dbReference>
<dbReference type="GO" id="GO:0016787">
    <property type="term" value="F:hydrolase activity"/>
    <property type="evidence" value="ECO:0007669"/>
    <property type="project" value="UniProtKB-KW"/>
</dbReference>